<comment type="caution">
    <text evidence="1">The sequence shown here is derived from an EMBL/GenBank/DDBJ whole genome shotgun (WGS) entry which is preliminary data.</text>
</comment>
<protein>
    <submittedName>
        <fullName evidence="1">Uncharacterized protein</fullName>
    </submittedName>
</protein>
<keyword evidence="2" id="KW-1185">Reference proteome</keyword>
<proteinExistence type="predicted"/>
<organism evidence="1 2">
    <name type="scientific">Dreissena polymorpha</name>
    <name type="common">Zebra mussel</name>
    <name type="synonym">Mytilus polymorpha</name>
    <dbReference type="NCBI Taxonomy" id="45954"/>
    <lineage>
        <taxon>Eukaryota</taxon>
        <taxon>Metazoa</taxon>
        <taxon>Spiralia</taxon>
        <taxon>Lophotrochozoa</taxon>
        <taxon>Mollusca</taxon>
        <taxon>Bivalvia</taxon>
        <taxon>Autobranchia</taxon>
        <taxon>Heteroconchia</taxon>
        <taxon>Euheterodonta</taxon>
        <taxon>Imparidentia</taxon>
        <taxon>Neoheterodontei</taxon>
        <taxon>Myida</taxon>
        <taxon>Dreissenoidea</taxon>
        <taxon>Dreissenidae</taxon>
        <taxon>Dreissena</taxon>
    </lineage>
</organism>
<evidence type="ECO:0000313" key="1">
    <source>
        <dbReference type="EMBL" id="KAH3747429.1"/>
    </source>
</evidence>
<gene>
    <name evidence="1" type="ORF">DPMN_181856</name>
</gene>
<reference evidence="1" key="2">
    <citation type="submission" date="2020-11" db="EMBL/GenBank/DDBJ databases">
        <authorList>
            <person name="McCartney M.A."/>
            <person name="Auch B."/>
            <person name="Kono T."/>
            <person name="Mallez S."/>
            <person name="Becker A."/>
            <person name="Gohl D.M."/>
            <person name="Silverstein K.A.T."/>
            <person name="Koren S."/>
            <person name="Bechman K.B."/>
            <person name="Herman A."/>
            <person name="Abrahante J.E."/>
            <person name="Garbe J."/>
        </authorList>
    </citation>
    <scope>NUCLEOTIDE SEQUENCE</scope>
    <source>
        <strain evidence="1">Duluth1</strain>
        <tissue evidence="1">Whole animal</tissue>
    </source>
</reference>
<dbReference type="AlphaFoldDB" id="A0A9D4I455"/>
<sequence length="61" mass="7203">MTKGRIRVGLSTSRSYSTGLHLRTHRRFCQHQAICQLSAALPQRRDQQRHQAIEERQICWT</sequence>
<reference evidence="1" key="1">
    <citation type="journal article" date="2019" name="bioRxiv">
        <title>The Genome of the Zebra Mussel, Dreissena polymorpha: A Resource for Invasive Species Research.</title>
        <authorList>
            <person name="McCartney M.A."/>
            <person name="Auch B."/>
            <person name="Kono T."/>
            <person name="Mallez S."/>
            <person name="Zhang Y."/>
            <person name="Obille A."/>
            <person name="Becker A."/>
            <person name="Abrahante J.E."/>
            <person name="Garbe J."/>
            <person name="Badalamenti J.P."/>
            <person name="Herman A."/>
            <person name="Mangelson H."/>
            <person name="Liachko I."/>
            <person name="Sullivan S."/>
            <person name="Sone E.D."/>
            <person name="Koren S."/>
            <person name="Silverstein K.A.T."/>
            <person name="Beckman K.B."/>
            <person name="Gohl D.M."/>
        </authorList>
    </citation>
    <scope>NUCLEOTIDE SEQUENCE</scope>
    <source>
        <strain evidence="1">Duluth1</strain>
        <tissue evidence="1">Whole animal</tissue>
    </source>
</reference>
<dbReference type="EMBL" id="JAIWYP010000010">
    <property type="protein sequence ID" value="KAH3747429.1"/>
    <property type="molecule type" value="Genomic_DNA"/>
</dbReference>
<accession>A0A9D4I455</accession>
<evidence type="ECO:0000313" key="2">
    <source>
        <dbReference type="Proteomes" id="UP000828390"/>
    </source>
</evidence>
<name>A0A9D4I455_DREPO</name>
<dbReference type="Proteomes" id="UP000828390">
    <property type="component" value="Unassembled WGS sequence"/>
</dbReference>